<dbReference type="Pfam" id="PF21180">
    <property type="entry name" value="TOP6A-Spo11_Toprim"/>
    <property type="match status" value="1"/>
</dbReference>
<reference evidence="3" key="2">
    <citation type="submission" date="2025-08" db="UniProtKB">
        <authorList>
            <consortium name="RefSeq"/>
        </authorList>
    </citation>
    <scope>IDENTIFICATION</scope>
</reference>
<dbReference type="InterPro" id="IPR002815">
    <property type="entry name" value="Spo11/TopoVI_A"/>
</dbReference>
<dbReference type="Proteomes" id="UP000694861">
    <property type="component" value="Linkage group LG6"/>
</dbReference>
<accession>A0ABM0P8B8</accession>
<dbReference type="InterPro" id="IPR034136">
    <property type="entry name" value="TOPRIM_Topo6A/Spo11"/>
</dbReference>
<dbReference type="PRINTS" id="PR01550">
    <property type="entry name" value="TOP6AFAMILY"/>
</dbReference>
<dbReference type="PANTHER" id="PTHR10848">
    <property type="entry name" value="MEIOTIC RECOMBINATION PROTEIN SPO11"/>
    <property type="match status" value="1"/>
</dbReference>
<dbReference type="InterPro" id="IPR036078">
    <property type="entry name" value="Spo11/TopoVI_A_sf"/>
</dbReference>
<evidence type="ECO:0000313" key="2">
    <source>
        <dbReference type="Proteomes" id="UP000694861"/>
    </source>
</evidence>
<name>A0ABM0P8B8_PRUMU</name>
<feature type="domain" description="Topoisomerase 6 subunit A/Spo11 TOPRIM" evidence="1">
    <location>
        <begin position="120"/>
        <end position="289"/>
    </location>
</feature>
<protein>
    <submittedName>
        <fullName evidence="3">DNA topoisomerase 6 subunit A3-like</fullName>
    </submittedName>
</protein>
<keyword evidence="2" id="KW-1185">Reference proteome</keyword>
<dbReference type="CDD" id="cd00223">
    <property type="entry name" value="TOPRIM_TopoIIB_SPO"/>
    <property type="match status" value="1"/>
</dbReference>
<sequence length="295" mass="33475">MPKRDKSVSFPCIKINKGVSINKKLRLAIESALQINHPRDESSQLEVQRKIDFELIKKNIEEHRCTSLSLRVVSDTTGTVIGPFTFVCGDTPHECSSSAEKIPSCEFMADTRFNNCKASFILLVEKNTVLHDLAQANFHENAKCIMVSGQGYGDGSTKVFLKKLHRELRIPILAIVDCNPYGLQILFDYKYGSANSAFDSVNLAIKDIRWLGVRPLDLEKYKIDVEDNKFTGRAVSMAKGFLEQDFVKMDDNWVCEIEKMLEIGNSVNIERLHTKGIDFLSMKFLAEKLESKDWI</sequence>
<reference evidence="2" key="1">
    <citation type="journal article" date="2012" name="Nat. Commun.">
        <title>The genome of Prunus mume.</title>
        <authorList>
            <person name="Zhang Q."/>
            <person name="Chen W."/>
            <person name="Sun L."/>
            <person name="Zhao F."/>
            <person name="Huang B."/>
            <person name="Yang W."/>
            <person name="Tao Y."/>
            <person name="Wang J."/>
            <person name="Yuan Z."/>
            <person name="Fan G."/>
            <person name="Xing Z."/>
            <person name="Han C."/>
            <person name="Pan H."/>
            <person name="Zhong X."/>
            <person name="Shi W."/>
            <person name="Liang X."/>
            <person name="Du D."/>
            <person name="Sun F."/>
            <person name="Xu Z."/>
            <person name="Hao R."/>
            <person name="Lv T."/>
            <person name="Lv Y."/>
            <person name="Zheng Z."/>
            <person name="Sun M."/>
            <person name="Luo L."/>
            <person name="Cai M."/>
            <person name="Gao Y."/>
            <person name="Wang J."/>
            <person name="Yin Y."/>
            <person name="Xu X."/>
            <person name="Cheng T."/>
            <person name="Wang J."/>
        </authorList>
    </citation>
    <scope>NUCLEOTIDE SEQUENCE [LARGE SCALE GENOMIC DNA]</scope>
</reference>
<dbReference type="InterPro" id="IPR004085">
    <property type="entry name" value="TopoVI_A"/>
</dbReference>
<dbReference type="RefSeq" id="XP_008235788.1">
    <property type="nucleotide sequence ID" value="XM_008237566.1"/>
</dbReference>
<dbReference type="GeneID" id="103334594"/>
<dbReference type="PRINTS" id="PR01552">
    <property type="entry name" value="TPISMRASE6A"/>
</dbReference>
<dbReference type="SUPFAM" id="SSF56726">
    <property type="entry name" value="DNA topoisomerase IV, alpha subunit"/>
    <property type="match status" value="1"/>
</dbReference>
<organism evidence="2 3">
    <name type="scientific">Prunus mume</name>
    <name type="common">Japanese apricot</name>
    <name type="synonym">Armeniaca mume</name>
    <dbReference type="NCBI Taxonomy" id="102107"/>
    <lineage>
        <taxon>Eukaryota</taxon>
        <taxon>Viridiplantae</taxon>
        <taxon>Streptophyta</taxon>
        <taxon>Embryophyta</taxon>
        <taxon>Tracheophyta</taxon>
        <taxon>Spermatophyta</taxon>
        <taxon>Magnoliopsida</taxon>
        <taxon>eudicotyledons</taxon>
        <taxon>Gunneridae</taxon>
        <taxon>Pentapetalae</taxon>
        <taxon>rosids</taxon>
        <taxon>fabids</taxon>
        <taxon>Rosales</taxon>
        <taxon>Rosaceae</taxon>
        <taxon>Amygdaloideae</taxon>
        <taxon>Amygdaleae</taxon>
        <taxon>Prunus</taxon>
    </lineage>
</organism>
<gene>
    <name evidence="3" type="primary">LOC103334594</name>
</gene>
<proteinExistence type="predicted"/>
<dbReference type="Gene3D" id="3.40.1360.10">
    <property type="match status" value="1"/>
</dbReference>
<evidence type="ECO:0000259" key="1">
    <source>
        <dbReference type="Pfam" id="PF21180"/>
    </source>
</evidence>
<dbReference type="PANTHER" id="PTHR10848:SF3">
    <property type="entry name" value="MEIOTIC RECOMBINATION PROTEIN SPO11-1"/>
    <property type="match status" value="1"/>
</dbReference>
<evidence type="ECO:0000313" key="3">
    <source>
        <dbReference type="RefSeq" id="XP_008235788.1"/>
    </source>
</evidence>